<dbReference type="AlphaFoldDB" id="G7K2N6"/>
<dbReference type="PaxDb" id="3880-AES95399"/>
<protein>
    <submittedName>
        <fullName evidence="1 2">Uncharacterized protein</fullName>
    </submittedName>
</protein>
<dbReference type="HOGENOM" id="CLU_1663388_0_0_1"/>
<gene>
    <name evidence="1" type="ordered locus">MTR_5g025040</name>
</gene>
<keyword evidence="3" id="KW-1185">Reference proteome</keyword>
<reference evidence="1 3" key="2">
    <citation type="journal article" date="2014" name="BMC Genomics">
        <title>An improved genome release (version Mt4.0) for the model legume Medicago truncatula.</title>
        <authorList>
            <person name="Tang H."/>
            <person name="Krishnakumar V."/>
            <person name="Bidwell S."/>
            <person name="Rosen B."/>
            <person name="Chan A."/>
            <person name="Zhou S."/>
            <person name="Gentzbittel L."/>
            <person name="Childs K.L."/>
            <person name="Yandell M."/>
            <person name="Gundlach H."/>
            <person name="Mayer K.F."/>
            <person name="Schwartz D.C."/>
            <person name="Town C.D."/>
        </authorList>
    </citation>
    <scope>GENOME REANNOTATION</scope>
    <source>
        <strain evidence="2 3">cv. Jemalong A17</strain>
    </source>
</reference>
<dbReference type="EMBL" id="CM001221">
    <property type="protein sequence ID" value="AES95399.1"/>
    <property type="molecule type" value="Genomic_DNA"/>
</dbReference>
<proteinExistence type="predicted"/>
<evidence type="ECO:0000313" key="3">
    <source>
        <dbReference type="Proteomes" id="UP000002051"/>
    </source>
</evidence>
<name>G7K2N6_MEDTR</name>
<organism evidence="1 3">
    <name type="scientific">Medicago truncatula</name>
    <name type="common">Barrel medic</name>
    <name type="synonym">Medicago tribuloides</name>
    <dbReference type="NCBI Taxonomy" id="3880"/>
    <lineage>
        <taxon>Eukaryota</taxon>
        <taxon>Viridiplantae</taxon>
        <taxon>Streptophyta</taxon>
        <taxon>Embryophyta</taxon>
        <taxon>Tracheophyta</taxon>
        <taxon>Spermatophyta</taxon>
        <taxon>Magnoliopsida</taxon>
        <taxon>eudicotyledons</taxon>
        <taxon>Gunneridae</taxon>
        <taxon>Pentapetalae</taxon>
        <taxon>rosids</taxon>
        <taxon>fabids</taxon>
        <taxon>Fabales</taxon>
        <taxon>Fabaceae</taxon>
        <taxon>Papilionoideae</taxon>
        <taxon>50 kb inversion clade</taxon>
        <taxon>NPAAA clade</taxon>
        <taxon>Hologalegina</taxon>
        <taxon>IRL clade</taxon>
        <taxon>Trifolieae</taxon>
        <taxon>Medicago</taxon>
    </lineage>
</organism>
<dbReference type="EnsemblPlants" id="AES95399">
    <property type="protein sequence ID" value="AES95399"/>
    <property type="gene ID" value="MTR_5g025040"/>
</dbReference>
<accession>G7K2N6</accession>
<reference evidence="1 3" key="1">
    <citation type="journal article" date="2011" name="Nature">
        <title>The Medicago genome provides insight into the evolution of rhizobial symbioses.</title>
        <authorList>
            <person name="Young N.D."/>
            <person name="Debelle F."/>
            <person name="Oldroyd G.E."/>
            <person name="Geurts R."/>
            <person name="Cannon S.B."/>
            <person name="Udvardi M.K."/>
            <person name="Benedito V.A."/>
            <person name="Mayer K.F."/>
            <person name="Gouzy J."/>
            <person name="Schoof H."/>
            <person name="Van de Peer Y."/>
            <person name="Proost S."/>
            <person name="Cook D.R."/>
            <person name="Meyers B.C."/>
            <person name="Spannagl M."/>
            <person name="Cheung F."/>
            <person name="De Mita S."/>
            <person name="Krishnakumar V."/>
            <person name="Gundlach H."/>
            <person name="Zhou S."/>
            <person name="Mudge J."/>
            <person name="Bharti A.K."/>
            <person name="Murray J.D."/>
            <person name="Naoumkina M.A."/>
            <person name="Rosen B."/>
            <person name="Silverstein K.A."/>
            <person name="Tang H."/>
            <person name="Rombauts S."/>
            <person name="Zhao P.X."/>
            <person name="Zhou P."/>
            <person name="Barbe V."/>
            <person name="Bardou P."/>
            <person name="Bechner M."/>
            <person name="Bellec A."/>
            <person name="Berger A."/>
            <person name="Berges H."/>
            <person name="Bidwell S."/>
            <person name="Bisseling T."/>
            <person name="Choisne N."/>
            <person name="Couloux A."/>
            <person name="Denny R."/>
            <person name="Deshpande S."/>
            <person name="Dai X."/>
            <person name="Doyle J.J."/>
            <person name="Dudez A.M."/>
            <person name="Farmer A.D."/>
            <person name="Fouteau S."/>
            <person name="Franken C."/>
            <person name="Gibelin C."/>
            <person name="Gish J."/>
            <person name="Goldstein S."/>
            <person name="Gonzalez A.J."/>
            <person name="Green P.J."/>
            <person name="Hallab A."/>
            <person name="Hartog M."/>
            <person name="Hua A."/>
            <person name="Humphray S.J."/>
            <person name="Jeong D.H."/>
            <person name="Jing Y."/>
            <person name="Jocker A."/>
            <person name="Kenton S.M."/>
            <person name="Kim D.J."/>
            <person name="Klee K."/>
            <person name="Lai H."/>
            <person name="Lang C."/>
            <person name="Lin S."/>
            <person name="Macmil S.L."/>
            <person name="Magdelenat G."/>
            <person name="Matthews L."/>
            <person name="McCorrison J."/>
            <person name="Monaghan E.L."/>
            <person name="Mun J.H."/>
            <person name="Najar F.Z."/>
            <person name="Nicholson C."/>
            <person name="Noirot C."/>
            <person name="O'Bleness M."/>
            <person name="Paule C.R."/>
            <person name="Poulain J."/>
            <person name="Prion F."/>
            <person name="Qin B."/>
            <person name="Qu C."/>
            <person name="Retzel E.F."/>
            <person name="Riddle C."/>
            <person name="Sallet E."/>
            <person name="Samain S."/>
            <person name="Samson N."/>
            <person name="Sanders I."/>
            <person name="Saurat O."/>
            <person name="Scarpelli C."/>
            <person name="Schiex T."/>
            <person name="Segurens B."/>
            <person name="Severin A.J."/>
            <person name="Sherrier D.J."/>
            <person name="Shi R."/>
            <person name="Sims S."/>
            <person name="Singer S.R."/>
            <person name="Sinharoy S."/>
            <person name="Sterck L."/>
            <person name="Viollet A."/>
            <person name="Wang B.B."/>
            <person name="Wang K."/>
            <person name="Wang M."/>
            <person name="Wang X."/>
            <person name="Warfsmann J."/>
            <person name="Weissenbach J."/>
            <person name="White D.D."/>
            <person name="White J.D."/>
            <person name="Wiley G.B."/>
            <person name="Wincker P."/>
            <person name="Xing Y."/>
            <person name="Yang L."/>
            <person name="Yao Z."/>
            <person name="Ying F."/>
            <person name="Zhai J."/>
            <person name="Zhou L."/>
            <person name="Zuber A."/>
            <person name="Denarie J."/>
            <person name="Dixon R.A."/>
            <person name="May G.D."/>
            <person name="Schwartz D.C."/>
            <person name="Rogers J."/>
            <person name="Quetier F."/>
            <person name="Town C.D."/>
            <person name="Roe B.A."/>
        </authorList>
    </citation>
    <scope>NUCLEOTIDE SEQUENCE [LARGE SCALE GENOMIC DNA]</scope>
    <source>
        <strain evidence="1">A17</strain>
        <strain evidence="2 3">cv. Jemalong A17</strain>
    </source>
</reference>
<evidence type="ECO:0000313" key="1">
    <source>
        <dbReference type="EMBL" id="AES95399.1"/>
    </source>
</evidence>
<sequence>MRGLLRQIFDLNMFPSKLLSSRGASFVTVSQLRIIFLHGVSFQKKQPFVLAVAVYRNHWLGLSSVDTYCAQDHFHQFARLGGFPRQSHPILKLIWLSCALTIWKERNNQIFNNNVLPLHQLLDQVKLLSFNWLRRKTINFAYTYHEWWRHPLFCMGIFM</sequence>
<evidence type="ECO:0000313" key="2">
    <source>
        <dbReference type="EnsemblPlants" id="AES95399"/>
    </source>
</evidence>
<reference evidence="2" key="3">
    <citation type="submission" date="2015-04" db="UniProtKB">
        <authorList>
            <consortium name="EnsemblPlants"/>
        </authorList>
    </citation>
    <scope>IDENTIFICATION</scope>
    <source>
        <strain evidence="2">cv. Jemalong A17</strain>
    </source>
</reference>
<dbReference type="Proteomes" id="UP000002051">
    <property type="component" value="Chromosome 5"/>
</dbReference>